<keyword evidence="1" id="KW-0324">Glycolysis</keyword>
<dbReference type="PANTHER" id="PTHR48100">
    <property type="entry name" value="BROAD-SPECIFICITY PHOSPHATASE YOR283W-RELATED"/>
    <property type="match status" value="1"/>
</dbReference>
<keyword evidence="2" id="KW-0413">Isomerase</keyword>
<dbReference type="SMART" id="SM00855">
    <property type="entry name" value="PGAM"/>
    <property type="match status" value="1"/>
</dbReference>
<dbReference type="InterPro" id="IPR050275">
    <property type="entry name" value="PGM_Phosphatase"/>
</dbReference>
<dbReference type="PROSITE" id="PS00175">
    <property type="entry name" value="PG_MUTASE"/>
    <property type="match status" value="1"/>
</dbReference>
<dbReference type="PIRSF" id="PIRSF000709">
    <property type="entry name" value="6PFK_2-Ptase"/>
    <property type="match status" value="1"/>
</dbReference>
<reference evidence="3 4" key="1">
    <citation type="submission" date="2013-04" db="EMBL/GenBank/DDBJ databases">
        <title>Draft genome of the heavy metal tolerant bacterium Lysinibacillus sphaericus strain OT4b.31.</title>
        <authorList>
            <person name="Pena-Montenegro T.D."/>
            <person name="Dussan J."/>
        </authorList>
    </citation>
    <scope>NUCLEOTIDE SEQUENCE [LARGE SCALE GENOMIC DNA]</scope>
    <source>
        <strain evidence="3 4">OT4b.31</strain>
    </source>
</reference>
<evidence type="ECO:0000256" key="2">
    <source>
        <dbReference type="ARBA" id="ARBA00023235"/>
    </source>
</evidence>
<dbReference type="AlphaFoldDB" id="R7Z7R1"/>
<dbReference type="eggNOG" id="COG0406">
    <property type="taxonomic scope" value="Bacteria"/>
</dbReference>
<dbReference type="InterPro" id="IPR001345">
    <property type="entry name" value="PG/BPGM_mutase_AS"/>
</dbReference>
<dbReference type="PANTHER" id="PTHR48100:SF1">
    <property type="entry name" value="HISTIDINE PHOSPHATASE FAMILY PROTEIN-RELATED"/>
    <property type="match status" value="1"/>
</dbReference>
<dbReference type="EMBL" id="AQPX01000069">
    <property type="protein sequence ID" value="EON70133.1"/>
    <property type="molecule type" value="Genomic_DNA"/>
</dbReference>
<dbReference type="Pfam" id="PF00300">
    <property type="entry name" value="His_Phos_1"/>
    <property type="match status" value="1"/>
</dbReference>
<dbReference type="Gene3D" id="3.40.50.1240">
    <property type="entry name" value="Phosphoglycerate mutase-like"/>
    <property type="match status" value="1"/>
</dbReference>
<evidence type="ECO:0000313" key="3">
    <source>
        <dbReference type="EMBL" id="EON70133.1"/>
    </source>
</evidence>
<dbReference type="GO" id="GO:0005737">
    <property type="term" value="C:cytoplasm"/>
    <property type="evidence" value="ECO:0007669"/>
    <property type="project" value="TreeGrafter"/>
</dbReference>
<accession>R7Z7R1</accession>
<dbReference type="HOGENOM" id="CLU_033323_12_2_9"/>
<dbReference type="RefSeq" id="WP_010861483.1">
    <property type="nucleotide sequence ID" value="NZ_KB933444.1"/>
</dbReference>
<comment type="caution">
    <text evidence="3">The sequence shown here is derived from an EMBL/GenBank/DDBJ whole genome shotgun (WGS) entry which is preliminary data.</text>
</comment>
<protein>
    <submittedName>
        <fullName evidence="3">Phosphoglycerate mutase</fullName>
    </submittedName>
</protein>
<evidence type="ECO:0000256" key="1">
    <source>
        <dbReference type="ARBA" id="ARBA00023152"/>
    </source>
</evidence>
<evidence type="ECO:0000313" key="4">
    <source>
        <dbReference type="Proteomes" id="UP000013911"/>
    </source>
</evidence>
<organism evidence="3 4">
    <name type="scientific">Lysinibacillus sphaericus OT4b.31</name>
    <dbReference type="NCBI Taxonomy" id="1285586"/>
    <lineage>
        <taxon>Bacteria</taxon>
        <taxon>Bacillati</taxon>
        <taxon>Bacillota</taxon>
        <taxon>Bacilli</taxon>
        <taxon>Bacillales</taxon>
        <taxon>Bacillaceae</taxon>
        <taxon>Lysinibacillus</taxon>
    </lineage>
</organism>
<dbReference type="GO" id="GO:0016791">
    <property type="term" value="F:phosphatase activity"/>
    <property type="evidence" value="ECO:0007669"/>
    <property type="project" value="TreeGrafter"/>
</dbReference>
<dbReference type="Proteomes" id="UP000013911">
    <property type="component" value="Unassembled WGS sequence"/>
</dbReference>
<proteinExistence type="predicted"/>
<dbReference type="PATRIC" id="fig|1285586.5.peg.4787"/>
<dbReference type="CDD" id="cd07067">
    <property type="entry name" value="HP_PGM_like"/>
    <property type="match status" value="1"/>
</dbReference>
<name>R7Z7R1_LYSSH</name>
<gene>
    <name evidence="3" type="ORF">H131_22977</name>
</gene>
<dbReference type="InterPro" id="IPR013078">
    <property type="entry name" value="His_Pase_superF_clade-1"/>
</dbReference>
<dbReference type="OrthoDB" id="512570at2"/>
<dbReference type="SUPFAM" id="SSF53254">
    <property type="entry name" value="Phosphoglycerate mutase-like"/>
    <property type="match status" value="1"/>
</dbReference>
<sequence length="187" mass="20937">MKIYVVRHGEASGNHPEAPLSALGMQQSIQVAAFLAKEHDPAVIRVISSPLLRARQTADEICRAINGVSYKADVRLTELELGNTTNQPRDIWNQLQELFEHKEFAFQGGESISMVVNRVSSLLNELNEGDDDNSVILVTHRVTMTLLLSEFDRGIGFEQCKTMNNVDVYLVTAVNNGSQVERIWRMP</sequence>
<dbReference type="InterPro" id="IPR029033">
    <property type="entry name" value="His_PPase_superfam"/>
</dbReference>